<keyword evidence="1" id="KW-0732">Signal</keyword>
<sequence>MHCSAIILVTLCLGLLGKAFGSRNVESFHSYPSHESNLQSQKSVEHLPIQNIDDLLNKMDENYSSINKEIDIIVDTYGKTLDEFHVDCTSARVAELIAEKENFDYCHNLTVQIKELKNLTGHSLNLLFDIGYATSIIVANGIECHHSINPLAQLNCYFSLYRYTRSFLIENFPKIMKIADEVKVMTTILTVDSFNCFFNHSIDQETAKEIALINLKC</sequence>
<organism evidence="2 3">
    <name type="scientific">Laodelphax striatellus</name>
    <name type="common">Small brown planthopper</name>
    <name type="synonym">Delphax striatella</name>
    <dbReference type="NCBI Taxonomy" id="195883"/>
    <lineage>
        <taxon>Eukaryota</taxon>
        <taxon>Metazoa</taxon>
        <taxon>Ecdysozoa</taxon>
        <taxon>Arthropoda</taxon>
        <taxon>Hexapoda</taxon>
        <taxon>Insecta</taxon>
        <taxon>Pterygota</taxon>
        <taxon>Neoptera</taxon>
        <taxon>Paraneoptera</taxon>
        <taxon>Hemiptera</taxon>
        <taxon>Auchenorrhyncha</taxon>
        <taxon>Fulgoroidea</taxon>
        <taxon>Delphacidae</taxon>
        <taxon>Criomorphinae</taxon>
        <taxon>Laodelphax</taxon>
    </lineage>
</organism>
<feature type="chain" id="PRO_5019778522" description="Protein TsetseEP domain-containing protein" evidence="1">
    <location>
        <begin position="22"/>
        <end position="217"/>
    </location>
</feature>
<protein>
    <recommendedName>
        <fullName evidence="4">Protein TsetseEP domain-containing protein</fullName>
    </recommendedName>
</protein>
<dbReference type="EMBL" id="QKKF02025284">
    <property type="protein sequence ID" value="RZF37147.1"/>
    <property type="molecule type" value="Genomic_DNA"/>
</dbReference>
<comment type="caution">
    <text evidence="2">The sequence shown here is derived from an EMBL/GenBank/DDBJ whole genome shotgun (WGS) entry which is preliminary data.</text>
</comment>
<evidence type="ECO:0000313" key="3">
    <source>
        <dbReference type="Proteomes" id="UP000291343"/>
    </source>
</evidence>
<dbReference type="Proteomes" id="UP000291343">
    <property type="component" value="Unassembled WGS sequence"/>
</dbReference>
<proteinExistence type="predicted"/>
<feature type="signal peptide" evidence="1">
    <location>
        <begin position="1"/>
        <end position="21"/>
    </location>
</feature>
<evidence type="ECO:0008006" key="4">
    <source>
        <dbReference type="Google" id="ProtNLM"/>
    </source>
</evidence>
<reference evidence="2 3" key="1">
    <citation type="journal article" date="2017" name="Gigascience">
        <title>Genome sequence of the small brown planthopper, Laodelphax striatellus.</title>
        <authorList>
            <person name="Zhu J."/>
            <person name="Jiang F."/>
            <person name="Wang X."/>
            <person name="Yang P."/>
            <person name="Bao Y."/>
            <person name="Zhao W."/>
            <person name="Wang W."/>
            <person name="Lu H."/>
            <person name="Wang Q."/>
            <person name="Cui N."/>
            <person name="Li J."/>
            <person name="Chen X."/>
            <person name="Luo L."/>
            <person name="Yu J."/>
            <person name="Kang L."/>
            <person name="Cui F."/>
        </authorList>
    </citation>
    <scope>NUCLEOTIDE SEQUENCE [LARGE SCALE GENOMIC DNA]</scope>
    <source>
        <strain evidence="2">Lst14</strain>
    </source>
</reference>
<dbReference type="AlphaFoldDB" id="A0A482WU81"/>
<accession>A0A482WU81</accession>
<evidence type="ECO:0000313" key="2">
    <source>
        <dbReference type="EMBL" id="RZF37147.1"/>
    </source>
</evidence>
<name>A0A482WU81_LAOST</name>
<gene>
    <name evidence="2" type="ORF">LSTR_LSTR015337</name>
</gene>
<dbReference type="InParanoid" id="A0A482WU81"/>
<keyword evidence="3" id="KW-1185">Reference proteome</keyword>
<dbReference type="OrthoDB" id="10337816at2759"/>
<evidence type="ECO:0000256" key="1">
    <source>
        <dbReference type="SAM" id="SignalP"/>
    </source>
</evidence>